<dbReference type="PATRIC" id="fig|2041.4.peg.1346"/>
<reference evidence="2 3" key="1">
    <citation type="journal article" date="1991" name="Int. J. Syst. Bacteriol.">
        <title>Description of the erythromycin-producing bacterium Arthrobacter sp. strain NRRL B-3381 as Aeromicrobium erythreum gen. nov., sp. nov.</title>
        <authorList>
            <person name="Miller E.S."/>
            <person name="Woese C.R."/>
            <person name="Brenner S."/>
        </authorList>
    </citation>
    <scope>NUCLEOTIDE SEQUENCE [LARGE SCALE GENOMIC DNA]</scope>
    <source>
        <strain evidence="2 3">AR18</strain>
    </source>
</reference>
<sequence length="100" mass="10211">MADPTEDSMSEQAHQPGQEVEADDPGVPNDPPGPDVPQDAGPSLSPDVPAPPLAEQPEGTSEVDGADPHRGETEPGQADDETQTAPGAGGDEQGDHDRPD</sequence>
<dbReference type="KEGG" id="aer:AERYTH_06415"/>
<keyword evidence="3" id="KW-1185">Reference proteome</keyword>
<dbReference type="Proteomes" id="UP000067689">
    <property type="component" value="Chromosome"/>
</dbReference>
<protein>
    <submittedName>
        <fullName evidence="2">Uncharacterized protein</fullName>
    </submittedName>
</protein>
<dbReference type="AlphaFoldDB" id="A0A0U4CNW9"/>
<dbReference type="STRING" id="2041.AERYTH_06415"/>
<dbReference type="EMBL" id="CP011502">
    <property type="protein sequence ID" value="ALX04348.1"/>
    <property type="molecule type" value="Genomic_DNA"/>
</dbReference>
<organism evidence="2 3">
    <name type="scientific">Aeromicrobium erythreum</name>
    <dbReference type="NCBI Taxonomy" id="2041"/>
    <lineage>
        <taxon>Bacteria</taxon>
        <taxon>Bacillati</taxon>
        <taxon>Actinomycetota</taxon>
        <taxon>Actinomycetes</taxon>
        <taxon>Propionibacteriales</taxon>
        <taxon>Nocardioidaceae</taxon>
        <taxon>Aeromicrobium</taxon>
    </lineage>
</organism>
<evidence type="ECO:0000313" key="2">
    <source>
        <dbReference type="EMBL" id="ALX04348.1"/>
    </source>
</evidence>
<proteinExistence type="predicted"/>
<accession>A0A0U4CNW9</accession>
<gene>
    <name evidence="2" type="ORF">AERYTH_06415</name>
</gene>
<name>A0A0U4CNW9_9ACTN</name>
<feature type="region of interest" description="Disordered" evidence="1">
    <location>
        <begin position="1"/>
        <end position="100"/>
    </location>
</feature>
<evidence type="ECO:0000313" key="3">
    <source>
        <dbReference type="Proteomes" id="UP000067689"/>
    </source>
</evidence>
<dbReference type="RefSeq" id="WP_067856137.1">
    <property type="nucleotide sequence ID" value="NZ_CP011502.1"/>
</dbReference>
<evidence type="ECO:0000256" key="1">
    <source>
        <dbReference type="SAM" id="MobiDB-lite"/>
    </source>
</evidence>